<protein>
    <submittedName>
        <fullName evidence="3">DNA processing protein DprA</fullName>
    </submittedName>
</protein>
<dbReference type="RefSeq" id="WP_317694753.1">
    <property type="nucleotide sequence ID" value="NZ_AP026801.1"/>
</dbReference>
<dbReference type="GO" id="GO:0009294">
    <property type="term" value="P:DNA-mediated transformation"/>
    <property type="evidence" value="ECO:0007669"/>
    <property type="project" value="InterPro"/>
</dbReference>
<evidence type="ECO:0000256" key="1">
    <source>
        <dbReference type="ARBA" id="ARBA00006525"/>
    </source>
</evidence>
<dbReference type="KEGG" id="xak:KIMC2_10870"/>
<comment type="similarity">
    <text evidence="1">Belongs to the DprA/Smf family.</text>
</comment>
<organism evidence="3 4">
    <name type="scientific">Xylocopilactobacillus apis</name>
    <dbReference type="NCBI Taxonomy" id="2932183"/>
    <lineage>
        <taxon>Bacteria</taxon>
        <taxon>Bacillati</taxon>
        <taxon>Bacillota</taxon>
        <taxon>Bacilli</taxon>
        <taxon>Lactobacillales</taxon>
        <taxon>Lactobacillaceae</taxon>
        <taxon>Xylocopilactobacillus</taxon>
    </lineage>
</organism>
<evidence type="ECO:0000313" key="4">
    <source>
        <dbReference type="Proteomes" id="UP001321804"/>
    </source>
</evidence>
<dbReference type="Pfam" id="PF02481">
    <property type="entry name" value="DNA_processg_A"/>
    <property type="match status" value="1"/>
</dbReference>
<dbReference type="Proteomes" id="UP001321804">
    <property type="component" value="Chromosome"/>
</dbReference>
<dbReference type="PANTHER" id="PTHR43022:SF1">
    <property type="entry name" value="PROTEIN SMF"/>
    <property type="match status" value="1"/>
</dbReference>
<proteinExistence type="inferred from homology"/>
<feature type="domain" description="Smf/DprA SLOG" evidence="2">
    <location>
        <begin position="73"/>
        <end position="280"/>
    </location>
</feature>
<dbReference type="PANTHER" id="PTHR43022">
    <property type="entry name" value="PROTEIN SMF"/>
    <property type="match status" value="1"/>
</dbReference>
<gene>
    <name evidence="3" type="primary">dprA</name>
    <name evidence="3" type="ORF">KIMC2_10870</name>
</gene>
<dbReference type="Gene3D" id="3.40.50.450">
    <property type="match status" value="1"/>
</dbReference>
<sequence>MKLRDALLNGFLSQTFTYRNYISLIENSSLYDEKDLDFHDIMRFSHLSSKYIDEYTNYPFKAHLVENEKRGVKFLTILDSEYPDRLLESYDPPIILSYQGNLDLLKTKCLGIVGGRECPSNSFEIINRLCPELIQDKITVVSGLARGIDAIALSSAINHRGNVIAVIATGLYQYYPVENKQLQQNIAQNHLLISEYVPWIRAKRFHFPERNRIIAGISHGVLVASAKDHSGSLITGNLALQNNREVFALPGEADDPLYEGSNKLIQAGAKLVLKSEDVNCELQYYW</sequence>
<name>A0AAU9D2K1_9LACO</name>
<evidence type="ECO:0000259" key="2">
    <source>
        <dbReference type="Pfam" id="PF02481"/>
    </source>
</evidence>
<dbReference type="AlphaFoldDB" id="A0AAU9D2K1"/>
<dbReference type="EMBL" id="AP026801">
    <property type="protein sequence ID" value="BDR56525.1"/>
    <property type="molecule type" value="Genomic_DNA"/>
</dbReference>
<dbReference type="InterPro" id="IPR003488">
    <property type="entry name" value="DprA"/>
</dbReference>
<dbReference type="SUPFAM" id="SSF102405">
    <property type="entry name" value="MCP/YpsA-like"/>
    <property type="match status" value="1"/>
</dbReference>
<evidence type="ECO:0000313" key="3">
    <source>
        <dbReference type="EMBL" id="BDR56525.1"/>
    </source>
</evidence>
<dbReference type="NCBIfam" id="TIGR00732">
    <property type="entry name" value="dprA"/>
    <property type="match status" value="1"/>
</dbReference>
<accession>A0AAU9D2K1</accession>
<dbReference type="InterPro" id="IPR057666">
    <property type="entry name" value="DrpA_SLOG"/>
</dbReference>
<keyword evidence="4" id="KW-1185">Reference proteome</keyword>
<reference evidence="3 4" key="1">
    <citation type="journal article" date="2023" name="Microbiol. Spectr.">
        <title>Symbiosis of Carpenter Bees with Uncharacterized Lactic Acid Bacteria Showing NAD Auxotrophy.</title>
        <authorList>
            <person name="Kawasaki S."/>
            <person name="Ozawa K."/>
            <person name="Mori T."/>
            <person name="Yamamoto A."/>
            <person name="Ito M."/>
            <person name="Ohkuma M."/>
            <person name="Sakamoto M."/>
            <person name="Matsutani M."/>
        </authorList>
    </citation>
    <scope>NUCLEOTIDE SEQUENCE [LARGE SCALE GENOMIC DNA]</scope>
    <source>
        <strain evidence="3 4">KimC2</strain>
    </source>
</reference>